<dbReference type="Proteomes" id="UP001162164">
    <property type="component" value="Unassembled WGS sequence"/>
</dbReference>
<keyword evidence="1" id="KW-0436">Ligase</keyword>
<sequence length="156" mass="17979">MTPNVICCWRNLPRCLKKIIIIKDIRVSTKQRAKNMGIEVVKFTDVEALGAKRSHPEVPPKATDLATICYTSGTTGNPKGVMLTHENIVASMSAVMMQFGDHRLEKEDTLISFCRWPICWRGAVRMQCIAWEDLLAFTMGDIRRLFRRYEIFKTNW</sequence>
<name>A0ABQ9J229_9CUCU</name>
<dbReference type="Gene3D" id="3.40.50.12780">
    <property type="entry name" value="N-terminal domain of ligase-like"/>
    <property type="match status" value="1"/>
</dbReference>
<proteinExistence type="predicted"/>
<dbReference type="Pfam" id="PF00501">
    <property type="entry name" value="AMP-binding"/>
    <property type="match status" value="1"/>
</dbReference>
<dbReference type="InterPro" id="IPR000873">
    <property type="entry name" value="AMP-dep_synth/lig_dom"/>
</dbReference>
<dbReference type="PROSITE" id="PS00455">
    <property type="entry name" value="AMP_BINDING"/>
    <property type="match status" value="1"/>
</dbReference>
<evidence type="ECO:0000313" key="5">
    <source>
        <dbReference type="EMBL" id="KAJ8971235.1"/>
    </source>
</evidence>
<dbReference type="InterPro" id="IPR020459">
    <property type="entry name" value="AMP-binding"/>
</dbReference>
<dbReference type="EC" id="6.2.1.3" evidence="3"/>
<accession>A0ABQ9J229</accession>
<dbReference type="PANTHER" id="PTHR43272:SF107">
    <property type="entry name" value="LONG-CHAIN-FATTY-ACID--COA LIGASE 5"/>
    <property type="match status" value="1"/>
</dbReference>
<feature type="domain" description="AMP-dependent synthetase/ligase" evidence="4">
    <location>
        <begin position="41"/>
        <end position="128"/>
    </location>
</feature>
<keyword evidence="2" id="KW-0443">Lipid metabolism</keyword>
<dbReference type="PANTHER" id="PTHR43272">
    <property type="entry name" value="LONG-CHAIN-FATTY-ACID--COA LIGASE"/>
    <property type="match status" value="1"/>
</dbReference>
<keyword evidence="2" id="KW-0276">Fatty acid metabolism</keyword>
<keyword evidence="6" id="KW-1185">Reference proteome</keyword>
<dbReference type="EMBL" id="JAPWTJ010001508">
    <property type="protein sequence ID" value="KAJ8971235.1"/>
    <property type="molecule type" value="Genomic_DNA"/>
</dbReference>
<reference evidence="5" key="1">
    <citation type="journal article" date="2023" name="Insect Mol. Biol.">
        <title>Genome sequencing provides insights into the evolution of gene families encoding plant cell wall-degrading enzymes in longhorned beetles.</title>
        <authorList>
            <person name="Shin N.R."/>
            <person name="Okamura Y."/>
            <person name="Kirsch R."/>
            <person name="Pauchet Y."/>
        </authorList>
    </citation>
    <scope>NUCLEOTIDE SEQUENCE</scope>
    <source>
        <strain evidence="5">MMC_N1</strain>
    </source>
</reference>
<evidence type="ECO:0000259" key="4">
    <source>
        <dbReference type="Pfam" id="PF00501"/>
    </source>
</evidence>
<evidence type="ECO:0000256" key="2">
    <source>
        <dbReference type="ARBA" id="ARBA00022832"/>
    </source>
</evidence>
<dbReference type="InterPro" id="IPR020845">
    <property type="entry name" value="AMP-binding_CS"/>
</dbReference>
<dbReference type="PRINTS" id="PR00154">
    <property type="entry name" value="AMPBINDING"/>
</dbReference>
<comment type="caution">
    <text evidence="5">The sequence shown here is derived from an EMBL/GenBank/DDBJ whole genome shotgun (WGS) entry which is preliminary data.</text>
</comment>
<gene>
    <name evidence="5" type="ORF">NQ317_011499</name>
</gene>
<evidence type="ECO:0000313" key="6">
    <source>
        <dbReference type="Proteomes" id="UP001162164"/>
    </source>
</evidence>
<dbReference type="SUPFAM" id="SSF56801">
    <property type="entry name" value="Acetyl-CoA synthetase-like"/>
    <property type="match status" value="1"/>
</dbReference>
<protein>
    <recommendedName>
        <fullName evidence="3">long-chain-fatty-acid--CoA ligase</fullName>
        <ecNumber evidence="3">6.2.1.3</ecNumber>
    </recommendedName>
</protein>
<organism evidence="5 6">
    <name type="scientific">Molorchus minor</name>
    <dbReference type="NCBI Taxonomy" id="1323400"/>
    <lineage>
        <taxon>Eukaryota</taxon>
        <taxon>Metazoa</taxon>
        <taxon>Ecdysozoa</taxon>
        <taxon>Arthropoda</taxon>
        <taxon>Hexapoda</taxon>
        <taxon>Insecta</taxon>
        <taxon>Pterygota</taxon>
        <taxon>Neoptera</taxon>
        <taxon>Endopterygota</taxon>
        <taxon>Coleoptera</taxon>
        <taxon>Polyphaga</taxon>
        <taxon>Cucujiformia</taxon>
        <taxon>Chrysomeloidea</taxon>
        <taxon>Cerambycidae</taxon>
        <taxon>Lamiinae</taxon>
        <taxon>Monochamini</taxon>
        <taxon>Molorchus</taxon>
    </lineage>
</organism>
<dbReference type="InterPro" id="IPR042099">
    <property type="entry name" value="ANL_N_sf"/>
</dbReference>
<evidence type="ECO:0000256" key="1">
    <source>
        <dbReference type="ARBA" id="ARBA00022598"/>
    </source>
</evidence>
<evidence type="ECO:0000256" key="3">
    <source>
        <dbReference type="ARBA" id="ARBA00026121"/>
    </source>
</evidence>